<dbReference type="NCBIfam" id="TIGR00043">
    <property type="entry name" value="rRNA maturation RNase YbeY"/>
    <property type="match status" value="1"/>
</dbReference>
<dbReference type="GO" id="GO:0004521">
    <property type="term" value="F:RNA endonuclease activity"/>
    <property type="evidence" value="ECO:0007669"/>
    <property type="project" value="UniProtKB-UniRule"/>
</dbReference>
<keyword evidence="2 8" id="KW-0690">Ribosome biogenesis</keyword>
<dbReference type="PANTHER" id="PTHR46986">
    <property type="entry name" value="ENDORIBONUCLEASE YBEY, CHLOROPLASTIC"/>
    <property type="match status" value="1"/>
</dbReference>
<dbReference type="SUPFAM" id="SSF55486">
    <property type="entry name" value="Metalloproteases ('zincins'), catalytic domain"/>
    <property type="match status" value="1"/>
</dbReference>
<keyword evidence="4 8" id="KW-0479">Metal-binding</keyword>
<dbReference type="InterPro" id="IPR023091">
    <property type="entry name" value="MetalPrtase_cat_dom_sf_prd"/>
</dbReference>
<evidence type="ECO:0000256" key="8">
    <source>
        <dbReference type="HAMAP-Rule" id="MF_00009"/>
    </source>
</evidence>
<reference evidence="9" key="1">
    <citation type="submission" date="2020-01" db="EMBL/GenBank/DDBJ databases">
        <authorList>
            <person name="Meier V. D."/>
            <person name="Meier V D."/>
        </authorList>
    </citation>
    <scope>NUCLEOTIDE SEQUENCE</scope>
    <source>
        <strain evidence="9">HLG_WM_MAG_09</strain>
    </source>
</reference>
<gene>
    <name evidence="8" type="primary">ybeY</name>
    <name evidence="9" type="ORF">HELGO_WM14111</name>
</gene>
<protein>
    <recommendedName>
        <fullName evidence="8">Endoribonuclease YbeY</fullName>
        <ecNumber evidence="8">3.1.-.-</ecNumber>
    </recommendedName>
</protein>
<dbReference type="AlphaFoldDB" id="A0A6S6TMA1"/>
<comment type="subcellular location">
    <subcellularLocation>
        <location evidence="8">Cytoplasm</location>
    </subcellularLocation>
</comment>
<dbReference type="PANTHER" id="PTHR46986:SF1">
    <property type="entry name" value="ENDORIBONUCLEASE YBEY, CHLOROPLASTIC"/>
    <property type="match status" value="1"/>
</dbReference>
<comment type="cofactor">
    <cofactor evidence="8">
        <name>Zn(2+)</name>
        <dbReference type="ChEBI" id="CHEBI:29105"/>
    </cofactor>
    <text evidence="8">Binds 1 zinc ion.</text>
</comment>
<organism evidence="9">
    <name type="scientific">uncultured Thiotrichaceae bacterium</name>
    <dbReference type="NCBI Taxonomy" id="298394"/>
    <lineage>
        <taxon>Bacteria</taxon>
        <taxon>Pseudomonadati</taxon>
        <taxon>Pseudomonadota</taxon>
        <taxon>Gammaproteobacteria</taxon>
        <taxon>Thiotrichales</taxon>
        <taxon>Thiotrichaceae</taxon>
        <taxon>environmental samples</taxon>
    </lineage>
</organism>
<dbReference type="EMBL" id="CACVAT010000257">
    <property type="protein sequence ID" value="CAA6816028.1"/>
    <property type="molecule type" value="Genomic_DNA"/>
</dbReference>
<keyword evidence="8" id="KW-0963">Cytoplasm</keyword>
<dbReference type="GO" id="GO:0005737">
    <property type="term" value="C:cytoplasm"/>
    <property type="evidence" value="ECO:0007669"/>
    <property type="project" value="UniProtKB-SubCell"/>
</dbReference>
<evidence type="ECO:0000256" key="1">
    <source>
        <dbReference type="ARBA" id="ARBA00010875"/>
    </source>
</evidence>
<keyword evidence="7 8" id="KW-0862">Zinc</keyword>
<dbReference type="HAMAP" id="MF_00009">
    <property type="entry name" value="Endoribonucl_YbeY"/>
    <property type="match status" value="1"/>
</dbReference>
<evidence type="ECO:0000313" key="9">
    <source>
        <dbReference type="EMBL" id="CAA6816028.1"/>
    </source>
</evidence>
<dbReference type="GO" id="GO:0008270">
    <property type="term" value="F:zinc ion binding"/>
    <property type="evidence" value="ECO:0007669"/>
    <property type="project" value="UniProtKB-UniRule"/>
</dbReference>
<keyword evidence="6 8" id="KW-0378">Hydrolase</keyword>
<dbReference type="PROSITE" id="PS01306">
    <property type="entry name" value="UPF0054"/>
    <property type="match status" value="1"/>
</dbReference>
<name>A0A6S6TMA1_9GAMM</name>
<evidence type="ECO:0000256" key="6">
    <source>
        <dbReference type="ARBA" id="ARBA00022801"/>
    </source>
</evidence>
<feature type="binding site" evidence="8">
    <location>
        <position position="129"/>
    </location>
    <ligand>
        <name>Zn(2+)</name>
        <dbReference type="ChEBI" id="CHEBI:29105"/>
        <note>catalytic</note>
    </ligand>
</feature>
<sequence>MTLLLELQNPDNYESSPEYADFERWASASWLDENDAGVVIRIVGESDVQDMNKRFRGKDAPTNVLSFHYENMPMYAEDEYIESDLDYLGDLIMCLPVIEREAVEQGKGLLQHWAHMVVHGLLHLQGFDHIKEIEADIMEAREVEILRQLGFPNPYESN</sequence>
<dbReference type="InterPro" id="IPR020549">
    <property type="entry name" value="YbeY_CS"/>
</dbReference>
<dbReference type="EC" id="3.1.-.-" evidence="8"/>
<keyword evidence="8" id="KW-0698">rRNA processing</keyword>
<proteinExistence type="inferred from homology"/>
<feature type="binding site" evidence="8">
    <location>
        <position position="123"/>
    </location>
    <ligand>
        <name>Zn(2+)</name>
        <dbReference type="ChEBI" id="CHEBI:29105"/>
        <note>catalytic</note>
    </ligand>
</feature>
<feature type="binding site" evidence="8">
    <location>
        <position position="119"/>
    </location>
    <ligand>
        <name>Zn(2+)</name>
        <dbReference type="ChEBI" id="CHEBI:29105"/>
        <note>catalytic</note>
    </ligand>
</feature>
<evidence type="ECO:0000256" key="2">
    <source>
        <dbReference type="ARBA" id="ARBA00022517"/>
    </source>
</evidence>
<keyword evidence="5 8" id="KW-0255">Endonuclease</keyword>
<comment type="function">
    <text evidence="8">Single strand-specific metallo-endoribonuclease involved in late-stage 70S ribosome quality control and in maturation of the 3' terminus of the 16S rRNA.</text>
</comment>
<evidence type="ECO:0000256" key="4">
    <source>
        <dbReference type="ARBA" id="ARBA00022723"/>
    </source>
</evidence>
<dbReference type="GO" id="GO:0006364">
    <property type="term" value="P:rRNA processing"/>
    <property type="evidence" value="ECO:0007669"/>
    <property type="project" value="UniProtKB-UniRule"/>
</dbReference>
<dbReference type="InterPro" id="IPR002036">
    <property type="entry name" value="YbeY"/>
</dbReference>
<comment type="similarity">
    <text evidence="1 8">Belongs to the endoribonuclease YbeY family.</text>
</comment>
<evidence type="ECO:0000256" key="7">
    <source>
        <dbReference type="ARBA" id="ARBA00022833"/>
    </source>
</evidence>
<accession>A0A6S6TMA1</accession>
<dbReference type="GO" id="GO:0004222">
    <property type="term" value="F:metalloendopeptidase activity"/>
    <property type="evidence" value="ECO:0007669"/>
    <property type="project" value="InterPro"/>
</dbReference>
<dbReference type="Gene3D" id="3.40.390.30">
    <property type="entry name" value="Metalloproteases ('zincins'), catalytic domain"/>
    <property type="match status" value="1"/>
</dbReference>
<evidence type="ECO:0000256" key="5">
    <source>
        <dbReference type="ARBA" id="ARBA00022759"/>
    </source>
</evidence>
<keyword evidence="3 8" id="KW-0540">Nuclease</keyword>
<dbReference type="Pfam" id="PF02130">
    <property type="entry name" value="YbeY"/>
    <property type="match status" value="1"/>
</dbReference>
<evidence type="ECO:0000256" key="3">
    <source>
        <dbReference type="ARBA" id="ARBA00022722"/>
    </source>
</evidence>